<sequence>MTHVGIHIGDGKMIQAGDKGVEIQSLNSPYNLKHFAGYGRI</sequence>
<evidence type="ECO:0000256" key="4">
    <source>
        <dbReference type="ARBA" id="ARBA00022807"/>
    </source>
</evidence>
<protein>
    <submittedName>
        <fullName evidence="6">NlpC/P60 family protein</fullName>
    </submittedName>
</protein>
<dbReference type="Pfam" id="PF00877">
    <property type="entry name" value="NLPC_P60"/>
    <property type="match status" value="1"/>
</dbReference>
<dbReference type="PANTHER" id="PTHR47053">
    <property type="entry name" value="MUREIN DD-ENDOPEPTIDASE MEPH-RELATED"/>
    <property type="match status" value="1"/>
</dbReference>
<keyword evidence="2" id="KW-0645">Protease</keyword>
<keyword evidence="3" id="KW-0378">Hydrolase</keyword>
<evidence type="ECO:0000313" key="7">
    <source>
        <dbReference type="Proteomes" id="UP001178303"/>
    </source>
</evidence>
<keyword evidence="4" id="KW-0788">Thiol protease</keyword>
<evidence type="ECO:0000256" key="1">
    <source>
        <dbReference type="ARBA" id="ARBA00007074"/>
    </source>
</evidence>
<comment type="similarity">
    <text evidence="1">Belongs to the peptidase C40 family.</text>
</comment>
<organism evidence="6 7">
    <name type="scientific">Bacillus wiedmannii</name>
    <dbReference type="NCBI Taxonomy" id="1890302"/>
    <lineage>
        <taxon>Bacteria</taxon>
        <taxon>Bacillati</taxon>
        <taxon>Bacillota</taxon>
        <taxon>Bacilli</taxon>
        <taxon>Bacillales</taxon>
        <taxon>Bacillaceae</taxon>
        <taxon>Bacillus</taxon>
        <taxon>Bacillus cereus group</taxon>
    </lineage>
</organism>
<dbReference type="InterPro" id="IPR051202">
    <property type="entry name" value="Peptidase_C40"/>
</dbReference>
<evidence type="ECO:0000256" key="3">
    <source>
        <dbReference type="ARBA" id="ARBA00022801"/>
    </source>
</evidence>
<dbReference type="GO" id="GO:0006508">
    <property type="term" value="P:proteolysis"/>
    <property type="evidence" value="ECO:0007669"/>
    <property type="project" value="UniProtKB-KW"/>
</dbReference>
<feature type="domain" description="NlpC/P60" evidence="5">
    <location>
        <begin position="2"/>
        <end position="39"/>
    </location>
</feature>
<gene>
    <name evidence="6" type="ORF">QNH45_19405</name>
</gene>
<accession>A0AA95LZX3</accession>
<proteinExistence type="inferred from homology"/>
<reference evidence="6" key="1">
    <citation type="submission" date="2023-05" db="EMBL/GenBank/DDBJ databases">
        <title>Comparative genomics of Bacillaceae isolates and their secondary metabolite potential.</title>
        <authorList>
            <person name="Song L."/>
            <person name="Nielsen L.J."/>
            <person name="Mohite O."/>
            <person name="Xu X."/>
            <person name="Weber T."/>
            <person name="Kovacs A.T."/>
        </authorList>
    </citation>
    <scope>NUCLEOTIDE SEQUENCE</scope>
    <source>
        <strain evidence="6">LN15</strain>
    </source>
</reference>
<name>A0AA95LZX3_9BACI</name>
<evidence type="ECO:0000256" key="2">
    <source>
        <dbReference type="ARBA" id="ARBA00022670"/>
    </source>
</evidence>
<dbReference type="Proteomes" id="UP001178303">
    <property type="component" value="Chromosome"/>
</dbReference>
<dbReference type="Gene3D" id="3.90.1720.10">
    <property type="entry name" value="endopeptidase domain like (from Nostoc punctiforme)"/>
    <property type="match status" value="1"/>
</dbReference>
<dbReference type="InterPro" id="IPR000064">
    <property type="entry name" value="NLP_P60_dom"/>
</dbReference>
<dbReference type="EMBL" id="CP126099">
    <property type="protein sequence ID" value="WHY31891.1"/>
    <property type="molecule type" value="Genomic_DNA"/>
</dbReference>
<dbReference type="SUPFAM" id="SSF54001">
    <property type="entry name" value="Cysteine proteinases"/>
    <property type="match status" value="1"/>
</dbReference>
<dbReference type="PANTHER" id="PTHR47053:SF1">
    <property type="entry name" value="MUREIN DD-ENDOPEPTIDASE MEPH-RELATED"/>
    <property type="match status" value="1"/>
</dbReference>
<dbReference type="InterPro" id="IPR038765">
    <property type="entry name" value="Papain-like_cys_pep_sf"/>
</dbReference>
<evidence type="ECO:0000313" key="6">
    <source>
        <dbReference type="EMBL" id="WHY31891.1"/>
    </source>
</evidence>
<dbReference type="AlphaFoldDB" id="A0AA95LZX3"/>
<dbReference type="GO" id="GO:0008234">
    <property type="term" value="F:cysteine-type peptidase activity"/>
    <property type="evidence" value="ECO:0007669"/>
    <property type="project" value="UniProtKB-KW"/>
</dbReference>
<evidence type="ECO:0000259" key="5">
    <source>
        <dbReference type="Pfam" id="PF00877"/>
    </source>
</evidence>